<evidence type="ECO:0000256" key="1">
    <source>
        <dbReference type="SAM" id="SignalP"/>
    </source>
</evidence>
<evidence type="ECO:0000313" key="2">
    <source>
        <dbReference type="EMBL" id="CAE8646110.1"/>
    </source>
</evidence>
<evidence type="ECO:0000313" key="3">
    <source>
        <dbReference type="Proteomes" id="UP000626109"/>
    </source>
</evidence>
<name>A0A813I2Y7_POLGL</name>
<evidence type="ECO:0008006" key="4">
    <source>
        <dbReference type="Google" id="ProtNLM"/>
    </source>
</evidence>
<protein>
    <recommendedName>
        <fullName evidence="4">Phospholipase B-like</fullName>
    </recommendedName>
</protein>
<gene>
    <name evidence="2" type="ORF">PGLA2088_LOCUS4510</name>
</gene>
<dbReference type="EMBL" id="CAJNNW010004120">
    <property type="protein sequence ID" value="CAE8646110.1"/>
    <property type="molecule type" value="Genomic_DNA"/>
</dbReference>
<dbReference type="Proteomes" id="UP000626109">
    <property type="component" value="Unassembled WGS sequence"/>
</dbReference>
<comment type="caution">
    <text evidence="2">The sequence shown here is derived from an EMBL/GenBank/DDBJ whole genome shotgun (WGS) entry which is preliminary data.</text>
</comment>
<proteinExistence type="predicted"/>
<feature type="chain" id="PRO_5032896876" description="Phospholipase B-like" evidence="1">
    <location>
        <begin position="30"/>
        <end position="402"/>
    </location>
</feature>
<reference evidence="2" key="1">
    <citation type="submission" date="2021-02" db="EMBL/GenBank/DDBJ databases">
        <authorList>
            <person name="Dougan E. K."/>
            <person name="Rhodes N."/>
            <person name="Thang M."/>
            <person name="Chan C."/>
        </authorList>
    </citation>
    <scope>NUCLEOTIDE SEQUENCE</scope>
</reference>
<accession>A0A813I2Y7</accession>
<keyword evidence="1" id="KW-0732">Signal</keyword>
<sequence length="402" mass="43491">MARLGHGLGRRRASLLVAVLVVPLLLWQGMPEVRFSAFVLGSAGRREGLLGAALVAAMAPPSLPARAFEAADGQLLIDAWQHLRDLRGDGCWESDDTKCGPVIQNYLGTTGQASPIKDAVEGALQRVAVDLPGLPDIKDVEKQYKDLDQQALFWICGPTCPGPWWDMAGVKARMDLAPLLDEFEDAADAVNAARPERKPGSSSWSGSGKGVRVGATSRLALESGKHGAETRVSEPRAFAFSKAARASTDPSCDAFCQIEDSINHLPALGPVVTGRMMTDPAISGARTGIVFMPELDFAALVSNMPGMLMESPSRGRGKNTVRFNLLPEIHAIWNDRSPDVGVVGEVSEPFDPPGHLFLRKEIEPRSVFSTVEMMLRARKLLRRARSTFHRTRPSQNAASVLR</sequence>
<organism evidence="2 3">
    <name type="scientific">Polarella glacialis</name>
    <name type="common">Dinoflagellate</name>
    <dbReference type="NCBI Taxonomy" id="89957"/>
    <lineage>
        <taxon>Eukaryota</taxon>
        <taxon>Sar</taxon>
        <taxon>Alveolata</taxon>
        <taxon>Dinophyceae</taxon>
        <taxon>Suessiales</taxon>
        <taxon>Suessiaceae</taxon>
        <taxon>Polarella</taxon>
    </lineage>
</organism>
<feature type="signal peptide" evidence="1">
    <location>
        <begin position="1"/>
        <end position="29"/>
    </location>
</feature>
<dbReference type="AlphaFoldDB" id="A0A813I2Y7"/>